<keyword evidence="10" id="KW-1185">Reference proteome</keyword>
<dbReference type="EMBL" id="QMFY01000015">
    <property type="protein sequence ID" value="RAV98764.1"/>
    <property type="molecule type" value="Genomic_DNA"/>
</dbReference>
<proteinExistence type="predicted"/>
<dbReference type="SUPFAM" id="SSF55124">
    <property type="entry name" value="Nitrite/Sulfite reductase N-terminal domain-like"/>
    <property type="match status" value="2"/>
</dbReference>
<dbReference type="SUPFAM" id="SSF56014">
    <property type="entry name" value="Nitrite and sulphite reductase 4Fe-4S domain-like"/>
    <property type="match status" value="2"/>
</dbReference>
<keyword evidence="3" id="KW-0479">Metal-binding</keyword>
<evidence type="ECO:0000256" key="5">
    <source>
        <dbReference type="ARBA" id="ARBA00023004"/>
    </source>
</evidence>
<feature type="domain" description="Nitrite/sulphite reductase 4Fe-4S" evidence="7">
    <location>
        <begin position="396"/>
        <end position="541"/>
    </location>
</feature>
<dbReference type="GO" id="GO:0020037">
    <property type="term" value="F:heme binding"/>
    <property type="evidence" value="ECO:0007669"/>
    <property type="project" value="InterPro"/>
</dbReference>
<evidence type="ECO:0000313" key="9">
    <source>
        <dbReference type="EMBL" id="RAV98764.1"/>
    </source>
</evidence>
<keyword evidence="6" id="KW-0411">Iron-sulfur</keyword>
<evidence type="ECO:0000256" key="6">
    <source>
        <dbReference type="ARBA" id="ARBA00023014"/>
    </source>
</evidence>
<keyword evidence="4" id="KW-0560">Oxidoreductase</keyword>
<accession>A0A364XX01</accession>
<dbReference type="PANTHER" id="PTHR32439:SF9">
    <property type="entry name" value="BLR3264 PROTEIN"/>
    <property type="match status" value="1"/>
</dbReference>
<dbReference type="RefSeq" id="WP_112749161.1">
    <property type="nucleotide sequence ID" value="NZ_QMFY01000015.1"/>
</dbReference>
<dbReference type="Pfam" id="PF03460">
    <property type="entry name" value="NIR_SIR_ferr"/>
    <property type="match status" value="2"/>
</dbReference>
<evidence type="ECO:0000259" key="8">
    <source>
        <dbReference type="Pfam" id="PF03460"/>
    </source>
</evidence>
<dbReference type="Gene3D" id="3.90.480.10">
    <property type="entry name" value="Sulfite Reductase Hemoprotein,Domain 2"/>
    <property type="match status" value="1"/>
</dbReference>
<dbReference type="Gene3D" id="3.30.413.10">
    <property type="entry name" value="Sulfite Reductase Hemoprotein, domain 1"/>
    <property type="match status" value="2"/>
</dbReference>
<dbReference type="OrthoDB" id="9803707at2"/>
<dbReference type="PRINTS" id="PR00397">
    <property type="entry name" value="SIROHAEM"/>
</dbReference>
<keyword evidence="1" id="KW-0004">4Fe-4S</keyword>
<dbReference type="GO" id="GO:0046872">
    <property type="term" value="F:metal ion binding"/>
    <property type="evidence" value="ECO:0007669"/>
    <property type="project" value="UniProtKB-KW"/>
</dbReference>
<evidence type="ECO:0000256" key="2">
    <source>
        <dbReference type="ARBA" id="ARBA00022617"/>
    </source>
</evidence>
<feature type="domain" description="Nitrite/Sulfite reductase ferredoxin-like" evidence="8">
    <location>
        <begin position="322"/>
        <end position="386"/>
    </location>
</feature>
<dbReference type="InterPro" id="IPR051329">
    <property type="entry name" value="NIR_SIR_4Fe-4S"/>
</dbReference>
<keyword evidence="5" id="KW-0408">Iron</keyword>
<name>A0A364XX01_9BACT</name>
<evidence type="ECO:0000313" key="10">
    <source>
        <dbReference type="Proteomes" id="UP000251889"/>
    </source>
</evidence>
<dbReference type="Gene3D" id="1.20.120.330">
    <property type="entry name" value="Nucleotidyltransferases domain 2"/>
    <property type="match status" value="1"/>
</dbReference>
<dbReference type="Pfam" id="PF01077">
    <property type="entry name" value="NIR_SIR"/>
    <property type="match status" value="2"/>
</dbReference>
<dbReference type="InterPro" id="IPR005117">
    <property type="entry name" value="NiRdtase/SiRdtase_haem-b_fer"/>
</dbReference>
<sequence length="705" mass="79454">MQSFRSELEDLNNPVVARDIIDLEKKIRLFREGKIDDDKFRSLRLARGIYGQRQSGVQMIRIKLPLGRVSTKQLRTIANISDEYASKNLHATTRQDIQIHFVSLDRTPELWARLEKDDITTREACGNTVRNITASDLAGIDPKEPFDVSPHAYEMFRYFLRNPICQEMGRKFKISFSSSEDDSAFSFIHDLGFIPKIVDGKQGFKVMIGGGLGANPYLALVAYEFLESDQIIPFAEAVLRVFDRYGERNRRMKARFKFLLDDLGLEKTMALVEEERLAIKHKSYAIDLNVLPQSTSPVFRGVDPFIADQTKFERWRKTNVFEQKQKGFYGVYVKLPLGNMSSDLARTFADIVDQHASEELRITVNQGYLIRYVRPEALKSLYVALDQYALAEPGFDSVADVTACPGTESCALAISDSTHISLALEKVIREEFPDMIFNTDIKIKISGCPNSCGQHGLAAIGLHGSTIKDKSGKLLPALVVLLGGGNLKDGNAIIADKVGVKIPSKRGPDALRLILNDYEANAIDGEYFHDYYKRLGQKYFYAMLKPLGDLTTVTPTDYIDWGEDHNFILHTSVGECAGVIIDLVATLLYESEEKIGWANEAIQQKQYADSIYHSYNTFINTAKAMLLTRETKPSTQIQVLNDFQKEFGASGIFGAADFKEFVLRINKQEPSEEFAIAFLEDAKRFLAEVSAYRKQETTEKEAVAK</sequence>
<evidence type="ECO:0000256" key="3">
    <source>
        <dbReference type="ARBA" id="ARBA00022723"/>
    </source>
</evidence>
<dbReference type="InterPro" id="IPR006067">
    <property type="entry name" value="NO2/SO3_Rdtase_4Fe4S_dom"/>
</dbReference>
<keyword evidence="2" id="KW-0349">Heme</keyword>
<gene>
    <name evidence="9" type="ORF">DQQ10_22365</name>
</gene>
<feature type="domain" description="Nitrite/Sulfite reductase ferredoxin-like" evidence="8">
    <location>
        <begin position="50"/>
        <end position="116"/>
    </location>
</feature>
<organism evidence="9 10">
    <name type="scientific">Pseudochryseolinea flava</name>
    <dbReference type="NCBI Taxonomy" id="2059302"/>
    <lineage>
        <taxon>Bacteria</taxon>
        <taxon>Pseudomonadati</taxon>
        <taxon>Bacteroidota</taxon>
        <taxon>Cytophagia</taxon>
        <taxon>Cytophagales</taxon>
        <taxon>Fulvivirgaceae</taxon>
        <taxon>Pseudochryseolinea</taxon>
    </lineage>
</organism>
<dbReference type="PANTHER" id="PTHR32439">
    <property type="entry name" value="FERREDOXIN--NITRITE REDUCTASE, CHLOROPLASTIC"/>
    <property type="match status" value="1"/>
</dbReference>
<evidence type="ECO:0000256" key="4">
    <source>
        <dbReference type="ARBA" id="ARBA00023002"/>
    </source>
</evidence>
<dbReference type="InterPro" id="IPR036136">
    <property type="entry name" value="Nit/Sulf_reduc_fer-like_dom_sf"/>
</dbReference>
<evidence type="ECO:0000259" key="7">
    <source>
        <dbReference type="Pfam" id="PF01077"/>
    </source>
</evidence>
<dbReference type="GO" id="GO:0051539">
    <property type="term" value="F:4 iron, 4 sulfur cluster binding"/>
    <property type="evidence" value="ECO:0007669"/>
    <property type="project" value="UniProtKB-KW"/>
</dbReference>
<protein>
    <submittedName>
        <fullName evidence="9">Nitrite reductase</fullName>
    </submittedName>
</protein>
<comment type="caution">
    <text evidence="9">The sequence shown here is derived from an EMBL/GenBank/DDBJ whole genome shotgun (WGS) entry which is preliminary data.</text>
</comment>
<dbReference type="Proteomes" id="UP000251889">
    <property type="component" value="Unassembled WGS sequence"/>
</dbReference>
<dbReference type="InterPro" id="IPR045854">
    <property type="entry name" value="NO2/SO3_Rdtase_4Fe4S_sf"/>
</dbReference>
<evidence type="ECO:0000256" key="1">
    <source>
        <dbReference type="ARBA" id="ARBA00022485"/>
    </source>
</evidence>
<feature type="domain" description="Nitrite/sulphite reductase 4Fe-4S" evidence="7">
    <location>
        <begin position="125"/>
        <end position="277"/>
    </location>
</feature>
<reference evidence="9 10" key="1">
    <citation type="submission" date="2018-06" db="EMBL/GenBank/DDBJ databases">
        <title>Chryseolinea flavus sp. nov., a member of the phylum Bacteroidetes isolated from soil.</title>
        <authorList>
            <person name="Li Y."/>
            <person name="Wang J."/>
        </authorList>
    </citation>
    <scope>NUCLEOTIDE SEQUENCE [LARGE SCALE GENOMIC DNA]</scope>
    <source>
        <strain evidence="9 10">SDU1-6</strain>
    </source>
</reference>
<dbReference type="GO" id="GO:0016491">
    <property type="term" value="F:oxidoreductase activity"/>
    <property type="evidence" value="ECO:0007669"/>
    <property type="project" value="UniProtKB-KW"/>
</dbReference>
<dbReference type="InterPro" id="IPR006066">
    <property type="entry name" value="NO2/SO3_Rdtase_FeS/sirohaem_BS"/>
</dbReference>
<dbReference type="AlphaFoldDB" id="A0A364XX01"/>